<protein>
    <submittedName>
        <fullName evidence="1">Uncharacterized protein</fullName>
    </submittedName>
</protein>
<evidence type="ECO:0000313" key="1">
    <source>
        <dbReference type="EMBL" id="OOF45821.1"/>
    </source>
</evidence>
<evidence type="ECO:0000313" key="2">
    <source>
        <dbReference type="Proteomes" id="UP000189161"/>
    </source>
</evidence>
<gene>
    <name evidence="1" type="ORF">BKK52_11960</name>
</gene>
<name>A0A1V3IU61_9PAST</name>
<dbReference type="Proteomes" id="UP000189161">
    <property type="component" value="Unassembled WGS sequence"/>
</dbReference>
<reference evidence="1 2" key="1">
    <citation type="submission" date="2016-10" db="EMBL/GenBank/DDBJ databases">
        <title>Rodentibacter gen. nov. and new species.</title>
        <authorList>
            <person name="Christensen H."/>
        </authorList>
    </citation>
    <scope>NUCLEOTIDE SEQUENCE [LARGE SCALE GENOMIC DNA]</scope>
    <source>
        <strain evidence="1 2">H1987082031</strain>
    </source>
</reference>
<organism evidence="1 2">
    <name type="scientific">Rodentibacter trehalosifermentans</name>
    <dbReference type="NCBI Taxonomy" id="1908263"/>
    <lineage>
        <taxon>Bacteria</taxon>
        <taxon>Pseudomonadati</taxon>
        <taxon>Pseudomonadota</taxon>
        <taxon>Gammaproteobacteria</taxon>
        <taxon>Pasteurellales</taxon>
        <taxon>Pasteurellaceae</taxon>
        <taxon>Rodentibacter</taxon>
    </lineage>
</organism>
<keyword evidence="2" id="KW-1185">Reference proteome</keyword>
<dbReference type="OrthoDB" id="6430329at2"/>
<dbReference type="AlphaFoldDB" id="A0A1V3IU61"/>
<dbReference type="RefSeq" id="WP_077478796.1">
    <property type="nucleotide sequence ID" value="NZ_MLHL01000084.1"/>
</dbReference>
<comment type="caution">
    <text evidence="1">The sequence shown here is derived from an EMBL/GenBank/DDBJ whole genome shotgun (WGS) entry which is preliminary data.</text>
</comment>
<sequence>MVSQQNVIEAFYRLYQAYHHRHFTKTLNFTQKTEQELLPMVRCYLLGYFDHLEPEAKVQVTNNYQGRLDFFIDNVAVEFTVRSKNKGANNLKAENNVREIKKLMKHPNHSLMILFDFKKGVTEREVEKILKEYRNIPSLGRGNPHRYPFTVVYFYQDEDGDLCYYPRRIRVKRRPVSLSEDKDIIEKINVINHKNLTAREYDNGELIHDYPVEVRIKDNELTVEYQDDEGNYYQYKGEKKKRNIYELISTESSNDKATVSLFIDEDDHTLTIEGILIEGGSKKEWIIEEK</sequence>
<dbReference type="EMBL" id="MLHL01000084">
    <property type="protein sequence ID" value="OOF45821.1"/>
    <property type="molecule type" value="Genomic_DNA"/>
</dbReference>
<proteinExistence type="predicted"/>
<accession>A0A1V3IU61</accession>